<reference evidence="1 2" key="1">
    <citation type="submission" date="2017-09" db="EMBL/GenBank/DDBJ databases">
        <authorList>
            <person name="Ehlers B."/>
            <person name="Leendertz F.H."/>
        </authorList>
    </citation>
    <scope>NUCLEOTIDE SEQUENCE [LARGE SCALE GENOMIC DNA]</scope>
    <source>
        <strain evidence="1 2">USBA 140</strain>
    </source>
</reference>
<sequence>MPRTRALPRSLTFGHVGPRATEDQAAMRRRMTKVRSDDGRARLIYGVSDIGQPIGHAGLLLYGREIVG</sequence>
<evidence type="ECO:0000313" key="2">
    <source>
        <dbReference type="Proteomes" id="UP000219621"/>
    </source>
</evidence>
<accession>A0A286GP06</accession>
<proteinExistence type="predicted"/>
<keyword evidence="2" id="KW-1185">Reference proteome</keyword>
<protein>
    <submittedName>
        <fullName evidence="1">Uncharacterized protein</fullName>
    </submittedName>
</protein>
<gene>
    <name evidence="1" type="ORF">SAMN05421508_106361</name>
</gene>
<dbReference type="AlphaFoldDB" id="A0A286GP06"/>
<evidence type="ECO:0000313" key="1">
    <source>
        <dbReference type="EMBL" id="SOD97275.1"/>
    </source>
</evidence>
<organism evidence="1 2">
    <name type="scientific">Caenispirillum bisanense</name>
    <dbReference type="NCBI Taxonomy" id="414052"/>
    <lineage>
        <taxon>Bacteria</taxon>
        <taxon>Pseudomonadati</taxon>
        <taxon>Pseudomonadota</taxon>
        <taxon>Alphaproteobacteria</taxon>
        <taxon>Rhodospirillales</taxon>
        <taxon>Novispirillaceae</taxon>
        <taxon>Caenispirillum</taxon>
    </lineage>
</organism>
<name>A0A286GP06_9PROT</name>
<dbReference type="EMBL" id="OCNJ01000006">
    <property type="protein sequence ID" value="SOD97275.1"/>
    <property type="molecule type" value="Genomic_DNA"/>
</dbReference>
<dbReference type="Proteomes" id="UP000219621">
    <property type="component" value="Unassembled WGS sequence"/>
</dbReference>